<dbReference type="EMBL" id="KZ819634">
    <property type="protein sequence ID" value="PWN93202.1"/>
    <property type="molecule type" value="Genomic_DNA"/>
</dbReference>
<feature type="compositionally biased region" description="Polar residues" evidence="1">
    <location>
        <begin position="414"/>
        <end position="430"/>
    </location>
</feature>
<reference evidence="2 3" key="1">
    <citation type="journal article" date="2018" name="Mol. Biol. Evol.">
        <title>Broad Genomic Sampling Reveals a Smut Pathogenic Ancestry of the Fungal Clade Ustilaginomycotina.</title>
        <authorList>
            <person name="Kijpornyongpan T."/>
            <person name="Mondo S.J."/>
            <person name="Barry K."/>
            <person name="Sandor L."/>
            <person name="Lee J."/>
            <person name="Lipzen A."/>
            <person name="Pangilinan J."/>
            <person name="LaButti K."/>
            <person name="Hainaut M."/>
            <person name="Henrissat B."/>
            <person name="Grigoriev I.V."/>
            <person name="Spatafora J.W."/>
            <person name="Aime M.C."/>
        </authorList>
    </citation>
    <scope>NUCLEOTIDE SEQUENCE [LARGE SCALE GENOMIC DNA]</scope>
    <source>
        <strain evidence="2 3">MCA 4198</strain>
    </source>
</reference>
<evidence type="ECO:0000313" key="3">
    <source>
        <dbReference type="Proteomes" id="UP000245768"/>
    </source>
</evidence>
<evidence type="ECO:0000256" key="1">
    <source>
        <dbReference type="SAM" id="MobiDB-lite"/>
    </source>
</evidence>
<organism evidence="2 3">
    <name type="scientific">Acaromyces ingoldii</name>
    <dbReference type="NCBI Taxonomy" id="215250"/>
    <lineage>
        <taxon>Eukaryota</taxon>
        <taxon>Fungi</taxon>
        <taxon>Dikarya</taxon>
        <taxon>Basidiomycota</taxon>
        <taxon>Ustilaginomycotina</taxon>
        <taxon>Exobasidiomycetes</taxon>
        <taxon>Exobasidiales</taxon>
        <taxon>Cryptobasidiaceae</taxon>
        <taxon>Acaromyces</taxon>
    </lineage>
</organism>
<dbReference type="RefSeq" id="XP_025380400.1">
    <property type="nucleotide sequence ID" value="XM_025518145.1"/>
</dbReference>
<evidence type="ECO:0000313" key="2">
    <source>
        <dbReference type="EMBL" id="PWN93202.1"/>
    </source>
</evidence>
<keyword evidence="3" id="KW-1185">Reference proteome</keyword>
<dbReference type="InParanoid" id="A0A316YVP1"/>
<dbReference type="Proteomes" id="UP000245768">
    <property type="component" value="Unassembled WGS sequence"/>
</dbReference>
<proteinExistence type="predicted"/>
<dbReference type="AlphaFoldDB" id="A0A316YVP1"/>
<dbReference type="GeneID" id="37040061"/>
<protein>
    <submittedName>
        <fullName evidence="2">Uncharacterized protein</fullName>
    </submittedName>
</protein>
<feature type="region of interest" description="Disordered" evidence="1">
    <location>
        <begin position="414"/>
        <end position="442"/>
    </location>
</feature>
<name>A0A316YVP1_9BASI</name>
<gene>
    <name evidence="2" type="ORF">FA10DRAFT_15945</name>
</gene>
<accession>A0A316YVP1</accession>
<sequence length="455" mass="50243">MSCETHYQVIAGAHGDLSLKGGVHLYDASSASRVQQVTCNLFGIIEYSCMRPPSASNFQDPEKPQMHRKRLRFLAETFTPQQDDLLMQQEATFDFDFALPQHIELDEDARRQLGIKRSRFGSLYALPPSFDVSPNPSVGSSLSGVLKDLFLPWKGDKVAAVRYHLEIRVQRDRGGAHRFAPSSLQQKGKKFIVPVHIPSCRSEQLLEALDQEPVMPRETLPGYTRKERFGWSVDAEDPTGMRRFYKNGNLCLSMGQAIHVGDSVPFTIKFGHPLSPSTRISVDAVLLRSVSARSDYGTTIIETGKVAATNPVLFTTYSDKHDVNPSSQPEPISRLDGCFQMNVATDGAHGEGKGDTFAPSFTFAALQVKYRLRFRLRLQNATQTFEAPLLTPEILLLDKRTSATSPGVITRQVSHAQLDASSPSRPSTATGPMLNSADMPPPYVDHLASSSVSVH</sequence>